<dbReference type="Proteomes" id="UP000683497">
    <property type="component" value="Chromosome"/>
</dbReference>
<protein>
    <submittedName>
        <fullName evidence="1">Uncharacterized protein</fullName>
    </submittedName>
</protein>
<dbReference type="EMBL" id="CP076838">
    <property type="protein sequence ID" value="QWW81395.1"/>
    <property type="molecule type" value="Genomic_DNA"/>
</dbReference>
<proteinExistence type="predicted"/>
<gene>
    <name evidence="1" type="ORF">KQ929_09435</name>
</gene>
<keyword evidence="2" id="KW-1185">Reference proteome</keyword>
<reference evidence="1 2" key="1">
    <citation type="submission" date="2021-06" db="EMBL/GenBank/DDBJ databases">
        <title>Leclercia pneumoniae sp. nov.</title>
        <authorList>
            <person name="Hoenemann M."/>
            <person name="Viehweger A."/>
            <person name="Dietze N."/>
        </authorList>
    </citation>
    <scope>NUCLEOTIDE SEQUENCE [LARGE SCALE GENOMIC DNA]</scope>
    <source>
        <strain evidence="2">49125</strain>
    </source>
</reference>
<evidence type="ECO:0000313" key="1">
    <source>
        <dbReference type="EMBL" id="QWW81395.1"/>
    </source>
</evidence>
<name>A0ABX8K0B4_9ENTR</name>
<accession>A0ABX8K0B4</accession>
<organism evidence="1 2">
    <name type="scientific">Leclercia pneumoniae</name>
    <dbReference type="NCBI Taxonomy" id="2815358"/>
    <lineage>
        <taxon>Bacteria</taxon>
        <taxon>Pseudomonadati</taxon>
        <taxon>Pseudomonadota</taxon>
        <taxon>Gammaproteobacteria</taxon>
        <taxon>Enterobacterales</taxon>
        <taxon>Enterobacteriaceae</taxon>
        <taxon>Leclercia</taxon>
    </lineage>
</organism>
<sequence length="102" mass="10989">MVQRVKVVNPNISSSGGVTGDSRIVETADGYAIIEPVYRLRDGEVLLILMGGRTQFAKLQGRALITSDGEAIEGEAMEEAEVMGRVTYFINRALGSDDCPVI</sequence>
<evidence type="ECO:0000313" key="2">
    <source>
        <dbReference type="Proteomes" id="UP000683497"/>
    </source>
</evidence>